<dbReference type="EMBL" id="CAINUL010000002">
    <property type="protein sequence ID" value="CAD0107584.1"/>
    <property type="molecule type" value="Genomic_DNA"/>
</dbReference>
<gene>
    <name evidence="1" type="ORF">AWRI4620_LOCUS1839</name>
</gene>
<dbReference type="Proteomes" id="UP000745764">
    <property type="component" value="Unassembled WGS sequence"/>
</dbReference>
<comment type="caution">
    <text evidence="1">The sequence shown here is derived from an EMBL/GenBank/DDBJ whole genome shotgun (WGS) entry which is preliminary data.</text>
</comment>
<protein>
    <submittedName>
        <fullName evidence="1">Uncharacterized protein</fullName>
    </submittedName>
</protein>
<keyword evidence="2" id="KW-1185">Reference proteome</keyword>
<name>A0A9N8PQY5_9PEZI</name>
<evidence type="ECO:0000313" key="2">
    <source>
        <dbReference type="Proteomes" id="UP000745764"/>
    </source>
</evidence>
<evidence type="ECO:0000313" key="1">
    <source>
        <dbReference type="EMBL" id="CAD0107584.1"/>
    </source>
</evidence>
<sequence length="60" mass="6854">MNNLDQISQDHNSTTADCDIDEWDEDCLVYALFCFEDMPLEMIEDVLEGSANEEHEISIG</sequence>
<proteinExistence type="predicted"/>
<accession>A0A9N8PQY5</accession>
<dbReference type="AlphaFoldDB" id="A0A9N8PQY5"/>
<reference evidence="1" key="1">
    <citation type="submission" date="2020-06" db="EMBL/GenBank/DDBJ databases">
        <authorList>
            <person name="Onetto C."/>
        </authorList>
    </citation>
    <scope>NUCLEOTIDE SEQUENCE</scope>
</reference>
<organism evidence="1 2">
    <name type="scientific">Aureobasidium uvarum</name>
    <dbReference type="NCBI Taxonomy" id="2773716"/>
    <lineage>
        <taxon>Eukaryota</taxon>
        <taxon>Fungi</taxon>
        <taxon>Dikarya</taxon>
        <taxon>Ascomycota</taxon>
        <taxon>Pezizomycotina</taxon>
        <taxon>Dothideomycetes</taxon>
        <taxon>Dothideomycetidae</taxon>
        <taxon>Dothideales</taxon>
        <taxon>Saccotheciaceae</taxon>
        <taxon>Aureobasidium</taxon>
    </lineage>
</organism>